<evidence type="ECO:0000313" key="9">
    <source>
        <dbReference type="EMBL" id="MFC5707479.1"/>
    </source>
</evidence>
<sequence>MQKAIKVVTIGGGSSYTPELMEGFIKRYHEMPISEFWLVDVAEGAEKLGIIFNLCQRMIKKAGLPIKLYQTLDRRDALPGADFVTTQFRVGQLEARAKDEKIPLSHGVLGQETNGAGGLFKALRTIPVVFSIIKDIEELCPNAWLINFTNPAGLITEAVQRHTDFRRFIGVCNVPVGMKMFARELLRCDEHAEVNMDLFGLNHMVFMQDFLVDGDSKMEQLLAEVTRESNQQSASVKNVSDLPFDMDFINGLKLIPCPYLRYYVKEKEMLAIELGEYYKGGTRAEVVQTIEADLFKLYQDPELDIKPKQLEERGGAYYSDAACDVISAIVNDSHTEHYVNICNNGHVKNIPHDWCIEISCTISKEGAKPKANIEYFDERVLGVISSIKSFEIAASKAALTGNYQDLIVAMNLSPLIHSDTSAKTIVNEMLLAHQKHLPQFEKVIAKLSH</sequence>
<name>A0ABW0YCM3_9GAMM</name>
<dbReference type="InterPro" id="IPR001088">
    <property type="entry name" value="Glyco_hydro_4"/>
</dbReference>
<dbReference type="RefSeq" id="WP_042640478.1">
    <property type="nucleotide sequence ID" value="NZ_CDDF01000005.1"/>
</dbReference>
<dbReference type="Proteomes" id="UP001596132">
    <property type="component" value="Unassembled WGS sequence"/>
</dbReference>
<organism evidence="9 10">
    <name type="scientific">Aeromonas eucrenophila</name>
    <dbReference type="NCBI Taxonomy" id="649"/>
    <lineage>
        <taxon>Bacteria</taxon>
        <taxon>Pseudomonadati</taxon>
        <taxon>Pseudomonadota</taxon>
        <taxon>Gammaproteobacteria</taxon>
        <taxon>Aeromonadales</taxon>
        <taxon>Aeromonadaceae</taxon>
        <taxon>Aeromonas</taxon>
    </lineage>
</organism>
<dbReference type="EC" id="3.2.1.86" evidence="9"/>
<keyword evidence="4 7" id="KW-0520">NAD</keyword>
<keyword evidence="2" id="KW-0479">Metal-binding</keyword>
<dbReference type="EMBL" id="JBHSPP010000016">
    <property type="protein sequence ID" value="MFC5707479.1"/>
    <property type="molecule type" value="Genomic_DNA"/>
</dbReference>
<comment type="cofactor">
    <cofactor evidence="7">
        <name>NAD(+)</name>
        <dbReference type="ChEBI" id="CHEBI:57540"/>
    </cofactor>
    <text evidence="7">Binds 1 NAD(+) per subunit.</text>
</comment>
<evidence type="ECO:0000259" key="8">
    <source>
        <dbReference type="Pfam" id="PF11975"/>
    </source>
</evidence>
<evidence type="ECO:0000256" key="2">
    <source>
        <dbReference type="ARBA" id="ARBA00022723"/>
    </source>
</evidence>
<dbReference type="PROSITE" id="PS01324">
    <property type="entry name" value="GLYCOSYL_HYDROL_F4"/>
    <property type="match status" value="1"/>
</dbReference>
<evidence type="ECO:0000256" key="3">
    <source>
        <dbReference type="ARBA" id="ARBA00022801"/>
    </source>
</evidence>
<dbReference type="PANTHER" id="PTHR32092">
    <property type="entry name" value="6-PHOSPHO-BETA-GLUCOSIDASE-RELATED"/>
    <property type="match status" value="1"/>
</dbReference>
<dbReference type="PRINTS" id="PR00732">
    <property type="entry name" value="GLHYDRLASE4"/>
</dbReference>
<evidence type="ECO:0000256" key="7">
    <source>
        <dbReference type="RuleBase" id="RU361152"/>
    </source>
</evidence>
<dbReference type="InterPro" id="IPR019802">
    <property type="entry name" value="GlycHydrolase_4_CS"/>
</dbReference>
<keyword evidence="10" id="KW-1185">Reference proteome</keyword>
<reference evidence="10" key="1">
    <citation type="journal article" date="2019" name="Int. J. Syst. Evol. Microbiol.">
        <title>The Global Catalogue of Microorganisms (GCM) 10K type strain sequencing project: providing services to taxonomists for standard genome sequencing and annotation.</title>
        <authorList>
            <consortium name="The Broad Institute Genomics Platform"/>
            <consortium name="The Broad Institute Genome Sequencing Center for Infectious Disease"/>
            <person name="Wu L."/>
            <person name="Ma J."/>
        </authorList>
    </citation>
    <scope>NUCLEOTIDE SEQUENCE [LARGE SCALE GENOMIC DNA]</scope>
    <source>
        <strain evidence="10">KCTC 15012</strain>
    </source>
</reference>
<comment type="caution">
    <text evidence="9">The sequence shown here is derived from an EMBL/GenBank/DDBJ whole genome shotgun (WGS) entry which is preliminary data.</text>
</comment>
<keyword evidence="6 7" id="KW-0326">Glycosidase</keyword>
<protein>
    <submittedName>
        <fullName evidence="9">6-phospho-beta-glucosidase</fullName>
        <ecNumber evidence="9">3.2.1.86</ecNumber>
    </submittedName>
</protein>
<accession>A0ABW0YCM3</accession>
<keyword evidence="5" id="KW-0464">Manganese</keyword>
<evidence type="ECO:0000256" key="1">
    <source>
        <dbReference type="ARBA" id="ARBA00010141"/>
    </source>
</evidence>
<dbReference type="GO" id="GO:0008706">
    <property type="term" value="F:6-phospho-beta-glucosidase activity"/>
    <property type="evidence" value="ECO:0007669"/>
    <property type="project" value="UniProtKB-EC"/>
</dbReference>
<dbReference type="InterPro" id="IPR036291">
    <property type="entry name" value="NAD(P)-bd_dom_sf"/>
</dbReference>
<dbReference type="InterPro" id="IPR022616">
    <property type="entry name" value="Glyco_hydro_4_C"/>
</dbReference>
<evidence type="ECO:0000256" key="6">
    <source>
        <dbReference type="ARBA" id="ARBA00023295"/>
    </source>
</evidence>
<evidence type="ECO:0000256" key="4">
    <source>
        <dbReference type="ARBA" id="ARBA00023027"/>
    </source>
</evidence>
<comment type="similarity">
    <text evidence="1 7">Belongs to the glycosyl hydrolase 4 family.</text>
</comment>
<evidence type="ECO:0000313" key="10">
    <source>
        <dbReference type="Proteomes" id="UP001596132"/>
    </source>
</evidence>
<proteinExistence type="inferred from homology"/>
<gene>
    <name evidence="9" type="ORF">ACFPVW_15795</name>
</gene>
<dbReference type="Pfam" id="PF11975">
    <property type="entry name" value="Glyco_hydro_4C"/>
    <property type="match status" value="1"/>
</dbReference>
<keyword evidence="3 7" id="KW-0378">Hydrolase</keyword>
<dbReference type="Gene3D" id="3.40.50.720">
    <property type="entry name" value="NAD(P)-binding Rossmann-like Domain"/>
    <property type="match status" value="1"/>
</dbReference>
<dbReference type="SUPFAM" id="SSF51735">
    <property type="entry name" value="NAD(P)-binding Rossmann-fold domains"/>
    <property type="match status" value="1"/>
</dbReference>
<dbReference type="Pfam" id="PF02056">
    <property type="entry name" value="Glyco_hydro_4"/>
    <property type="match status" value="1"/>
</dbReference>
<dbReference type="CDD" id="cd05296">
    <property type="entry name" value="GH4_P_beta_glucosidase"/>
    <property type="match status" value="1"/>
</dbReference>
<dbReference type="SUPFAM" id="SSF56327">
    <property type="entry name" value="LDH C-terminal domain-like"/>
    <property type="match status" value="1"/>
</dbReference>
<dbReference type="InterPro" id="IPR015955">
    <property type="entry name" value="Lactate_DH/Glyco_Ohase_4_C"/>
</dbReference>
<dbReference type="Gene3D" id="3.90.110.10">
    <property type="entry name" value="Lactate dehydrogenase/glycoside hydrolase, family 4, C-terminal"/>
    <property type="match status" value="1"/>
</dbReference>
<evidence type="ECO:0000256" key="5">
    <source>
        <dbReference type="ARBA" id="ARBA00023211"/>
    </source>
</evidence>
<feature type="domain" description="Glycosyl hydrolase family 4 C-terminal" evidence="8">
    <location>
        <begin position="199"/>
        <end position="416"/>
    </location>
</feature>
<dbReference type="PANTHER" id="PTHR32092:SF5">
    <property type="entry name" value="6-PHOSPHO-BETA-GLUCOSIDASE"/>
    <property type="match status" value="1"/>
</dbReference>